<gene>
    <name evidence="1" type="ORF">C7K08_14360</name>
</gene>
<name>A0A2P7EAG2_9SYNE</name>
<dbReference type="Proteomes" id="UP000240206">
    <property type="component" value="Unassembled WGS sequence"/>
</dbReference>
<dbReference type="EMBL" id="PXVC01000210">
    <property type="protein sequence ID" value="PSI00216.1"/>
    <property type="molecule type" value="Genomic_DNA"/>
</dbReference>
<organism evidence="1 2">
    <name type="scientific">Synechococcus lacustris str. Tous</name>
    <dbReference type="NCBI Taxonomy" id="1910958"/>
    <lineage>
        <taxon>Bacteria</taxon>
        <taxon>Bacillati</taxon>
        <taxon>Cyanobacteriota</taxon>
        <taxon>Cyanophyceae</taxon>
        <taxon>Synechococcales</taxon>
        <taxon>Synechococcaceae</taxon>
        <taxon>Synechococcus</taxon>
    </lineage>
</organism>
<reference evidence="2" key="1">
    <citation type="submission" date="2018-03" db="EMBL/GenBank/DDBJ databases">
        <title>Ecological and genomic features of two cosmopolitan and abundant freshwater picocyanobacteria.</title>
        <authorList>
            <person name="Cabello-Yeves P.J."/>
            <person name="Picazo A."/>
            <person name="Camacho A."/>
            <person name="Callieri C."/>
            <person name="Rosselli R."/>
            <person name="Roda-Garcia J."/>
            <person name="Coutinho F.H."/>
            <person name="Rodriguez-Valera F."/>
        </authorList>
    </citation>
    <scope>NUCLEOTIDE SEQUENCE [LARGE SCALE GENOMIC DNA]</scope>
    <source>
        <strain evidence="2">Tous</strain>
    </source>
</reference>
<dbReference type="InterPro" id="IPR007715">
    <property type="entry name" value="Coq4"/>
</dbReference>
<comment type="caution">
    <text evidence="1">The sequence shown here is derived from an EMBL/GenBank/DDBJ whole genome shotgun (WGS) entry which is preliminary data.</text>
</comment>
<evidence type="ECO:0000313" key="2">
    <source>
        <dbReference type="Proteomes" id="UP000240206"/>
    </source>
</evidence>
<keyword evidence="2" id="KW-1185">Reference proteome</keyword>
<dbReference type="Pfam" id="PF05019">
    <property type="entry name" value="Coq4"/>
    <property type="match status" value="1"/>
</dbReference>
<proteinExistence type="predicted"/>
<feature type="non-terminal residue" evidence="1">
    <location>
        <position position="1"/>
    </location>
</feature>
<dbReference type="RefSeq" id="WP_241537289.1">
    <property type="nucleotide sequence ID" value="NZ_PXVC01000210.1"/>
</dbReference>
<protein>
    <submittedName>
        <fullName evidence="1">Uncharacterized protein</fullName>
    </submittedName>
</protein>
<accession>A0A2P7EAG2</accession>
<sequence>HVLTGFSTDGPGELGLQAFNLAQNRSPLAVMLIFGGMLSTLQNDKPLEPLLHALSRGFELGLTANCVISYRLEDHWERPLSEWRQELKLN</sequence>
<dbReference type="AlphaFoldDB" id="A0A2P7EAG2"/>
<dbReference type="GO" id="GO:0006744">
    <property type="term" value="P:ubiquinone biosynthetic process"/>
    <property type="evidence" value="ECO:0007669"/>
    <property type="project" value="InterPro"/>
</dbReference>
<evidence type="ECO:0000313" key="1">
    <source>
        <dbReference type="EMBL" id="PSI00216.1"/>
    </source>
</evidence>